<keyword evidence="7" id="KW-0539">Nucleus</keyword>
<evidence type="ECO:0000256" key="7">
    <source>
        <dbReference type="ARBA" id="ARBA00023242"/>
    </source>
</evidence>
<evidence type="ECO:0000256" key="5">
    <source>
        <dbReference type="ARBA" id="ARBA00022833"/>
    </source>
</evidence>
<evidence type="ECO:0000256" key="8">
    <source>
        <dbReference type="PROSITE-ProRule" id="PRU00042"/>
    </source>
</evidence>
<evidence type="ECO:0000256" key="2">
    <source>
        <dbReference type="ARBA" id="ARBA00022723"/>
    </source>
</evidence>
<dbReference type="AlphaFoldDB" id="A0A0A1X1N4"/>
<keyword evidence="3" id="KW-0677">Repeat</keyword>
<keyword evidence="6" id="KW-0238">DNA-binding</keyword>
<gene>
    <name evidence="10" type="primary">Zfp26_9</name>
    <name evidence="10" type="ORF">g.49433</name>
</gene>
<evidence type="ECO:0000256" key="1">
    <source>
        <dbReference type="ARBA" id="ARBA00004123"/>
    </source>
</evidence>
<dbReference type="Gene3D" id="3.30.160.60">
    <property type="entry name" value="Classic Zinc Finger"/>
    <property type="match status" value="5"/>
</dbReference>
<dbReference type="PANTHER" id="PTHR24376:SF243">
    <property type="entry name" value="C2H2-TYPE DOMAIN-CONTAINING PROTEIN"/>
    <property type="match status" value="1"/>
</dbReference>
<evidence type="ECO:0000256" key="6">
    <source>
        <dbReference type="ARBA" id="ARBA00023125"/>
    </source>
</evidence>
<keyword evidence="2" id="KW-0479">Metal-binding</keyword>
<keyword evidence="5" id="KW-0862">Zinc</keyword>
<evidence type="ECO:0000256" key="3">
    <source>
        <dbReference type="ARBA" id="ARBA00022737"/>
    </source>
</evidence>
<dbReference type="SMART" id="SM00355">
    <property type="entry name" value="ZnF_C2H2"/>
    <property type="match status" value="11"/>
</dbReference>
<dbReference type="FunFam" id="3.30.160.60:FF:000446">
    <property type="entry name" value="Zinc finger protein"/>
    <property type="match status" value="1"/>
</dbReference>
<dbReference type="GO" id="GO:0001228">
    <property type="term" value="F:DNA-binding transcription activator activity, RNA polymerase II-specific"/>
    <property type="evidence" value="ECO:0007669"/>
    <property type="project" value="TreeGrafter"/>
</dbReference>
<feature type="domain" description="C2H2-type" evidence="9">
    <location>
        <begin position="493"/>
        <end position="521"/>
    </location>
</feature>
<feature type="domain" description="C2H2-type" evidence="9">
    <location>
        <begin position="174"/>
        <end position="201"/>
    </location>
</feature>
<dbReference type="GO" id="GO:0005634">
    <property type="term" value="C:nucleus"/>
    <property type="evidence" value="ECO:0007669"/>
    <property type="project" value="UniProtKB-SubCell"/>
</dbReference>
<dbReference type="EMBL" id="GBXI01009275">
    <property type="protein sequence ID" value="JAD05017.1"/>
    <property type="molecule type" value="Transcribed_RNA"/>
</dbReference>
<comment type="subcellular location">
    <subcellularLocation>
        <location evidence="1">Nucleus</location>
    </subcellularLocation>
</comment>
<feature type="domain" description="C2H2-type" evidence="9">
    <location>
        <begin position="233"/>
        <end position="262"/>
    </location>
</feature>
<feature type="domain" description="C2H2-type" evidence="9">
    <location>
        <begin position="433"/>
        <end position="455"/>
    </location>
</feature>
<sequence length="574" mass="66316">MAELHADIILMEIYREQKTLINFFNIVIDFVTRNTSFGLITLAERTRLQEHIFQTLSLCDPVIETSPNLQIVDTQPITILTDESNVVATPESNTENGLVSNGSYQIAEDSSNTSKECNSLQDVITMTQERNSGQHVRKFRTILPKKQKVVEGNTVASIQILNSATFKSHSKRVYKCGECPDKFASFRQLKSHENLHISQSDLEISICTYCCSLYANAETLEKHISENHMDGRYVCVPCTKVYKSRGQLLKHVLSNIHNASALLYYCSLCPRSGKLPTEYISRTTLQRHFQETHLLMPVSQDEDDVEIEMNEEFLDEFLLSNVNENSFNFSECWDALDLNLPDMLHMTNTDENCTDTKDNAPLNTQLGFKCPKCFEGFLNQKTLLQHIAHKHELPVLICNKCDASFKDYTQLIHHKRIHHVQFGCERKVTGKLLKCEICDKIFRSNAALNYHVKTHLRIFLDAPHECPFCKKPFYTDINLKQHIRVVHSQIKRHTCELCDKPFATLDHLKKHVLSQHQNERKHICHICAKSFTQLCHLKQHLAIHTTGKSHQCLKCEDKFWRKIDVQRHMLKKHT</sequence>
<organism evidence="10">
    <name type="scientific">Zeugodacus cucurbitae</name>
    <name type="common">Melon fruit fly</name>
    <name type="synonym">Bactrocera cucurbitae</name>
    <dbReference type="NCBI Taxonomy" id="28588"/>
    <lineage>
        <taxon>Eukaryota</taxon>
        <taxon>Metazoa</taxon>
        <taxon>Ecdysozoa</taxon>
        <taxon>Arthropoda</taxon>
        <taxon>Hexapoda</taxon>
        <taxon>Insecta</taxon>
        <taxon>Pterygota</taxon>
        <taxon>Neoptera</taxon>
        <taxon>Endopterygota</taxon>
        <taxon>Diptera</taxon>
        <taxon>Brachycera</taxon>
        <taxon>Muscomorpha</taxon>
        <taxon>Tephritoidea</taxon>
        <taxon>Tephritidae</taxon>
        <taxon>Zeugodacus</taxon>
        <taxon>Zeugodacus</taxon>
    </lineage>
</organism>
<feature type="domain" description="C2H2-type" evidence="9">
    <location>
        <begin position="550"/>
        <end position="574"/>
    </location>
</feature>
<dbReference type="PROSITE" id="PS00028">
    <property type="entry name" value="ZINC_FINGER_C2H2_1"/>
    <property type="match status" value="7"/>
</dbReference>
<evidence type="ECO:0000256" key="4">
    <source>
        <dbReference type="ARBA" id="ARBA00022771"/>
    </source>
</evidence>
<dbReference type="InterPro" id="IPR013087">
    <property type="entry name" value="Znf_C2H2_type"/>
</dbReference>
<dbReference type="InterPro" id="IPR036236">
    <property type="entry name" value="Znf_C2H2_sf"/>
</dbReference>
<dbReference type="Pfam" id="PF00096">
    <property type="entry name" value="zf-C2H2"/>
    <property type="match status" value="4"/>
</dbReference>
<dbReference type="PROSITE" id="PS50157">
    <property type="entry name" value="ZINC_FINGER_C2H2_2"/>
    <property type="match status" value="8"/>
</dbReference>
<feature type="domain" description="C2H2-type" evidence="9">
    <location>
        <begin position="396"/>
        <end position="418"/>
    </location>
</feature>
<protein>
    <submittedName>
        <fullName evidence="10">Zinc finger protein 26</fullName>
    </submittedName>
</protein>
<evidence type="ECO:0000259" key="9">
    <source>
        <dbReference type="PROSITE" id="PS50157"/>
    </source>
</evidence>
<dbReference type="SUPFAM" id="SSF57667">
    <property type="entry name" value="beta-beta-alpha zinc fingers"/>
    <property type="match status" value="4"/>
</dbReference>
<feature type="domain" description="C2H2-type" evidence="9">
    <location>
        <begin position="464"/>
        <end position="492"/>
    </location>
</feature>
<name>A0A0A1X1N4_ZEUCU</name>
<accession>A0A0A1X1N4</accession>
<evidence type="ECO:0000313" key="10">
    <source>
        <dbReference type="EMBL" id="JAD05017.1"/>
    </source>
</evidence>
<dbReference type="GO" id="GO:0008270">
    <property type="term" value="F:zinc ion binding"/>
    <property type="evidence" value="ECO:0007669"/>
    <property type="project" value="UniProtKB-KW"/>
</dbReference>
<proteinExistence type="predicted"/>
<keyword evidence="4 8" id="KW-0863">Zinc-finger</keyword>
<feature type="domain" description="C2H2-type" evidence="9">
    <location>
        <begin position="522"/>
        <end position="549"/>
    </location>
</feature>
<dbReference type="GO" id="GO:0000978">
    <property type="term" value="F:RNA polymerase II cis-regulatory region sequence-specific DNA binding"/>
    <property type="evidence" value="ECO:0007669"/>
    <property type="project" value="TreeGrafter"/>
</dbReference>
<dbReference type="PANTHER" id="PTHR24376">
    <property type="entry name" value="ZINC FINGER PROTEIN"/>
    <property type="match status" value="1"/>
</dbReference>
<reference evidence="10" key="1">
    <citation type="submission" date="2014-11" db="EMBL/GenBank/DDBJ databases">
        <authorList>
            <person name="Geib S."/>
        </authorList>
    </citation>
    <scope>NUCLEOTIDE SEQUENCE</scope>
</reference>
<reference evidence="10" key="2">
    <citation type="journal article" date="2015" name="Gigascience">
        <title>Reconstructing a comprehensive transcriptome assembly of a white-pupal translocated strain of the pest fruit fly Bactrocera cucurbitae.</title>
        <authorList>
            <person name="Sim S.B."/>
            <person name="Calla B."/>
            <person name="Hall B."/>
            <person name="DeRego T."/>
            <person name="Geib S.M."/>
        </authorList>
    </citation>
    <scope>NUCLEOTIDE SEQUENCE</scope>
</reference>